<evidence type="ECO:0008006" key="4">
    <source>
        <dbReference type="Google" id="ProtNLM"/>
    </source>
</evidence>
<evidence type="ECO:0000313" key="3">
    <source>
        <dbReference type="Proteomes" id="UP000276133"/>
    </source>
</evidence>
<sequence>MDGVQERDLLLECLLLVLEADAAQCLAVQVGEQPLQVLVEPGDLALVLFDVGLGVLDLAAQQVQLDLVLLEQELQAAHFVLVGLDLVERVVVLPLEAHGLVLAALGLDFGDGLFARRVLTERFFFLVALLLYLGHCHRVHGRQLVVAVRQTHATLNHGVLNSNCFGHSSNSFLFRLLFFSCK</sequence>
<accession>A0A3M7QYW8</accession>
<feature type="chain" id="PRO_5018226279" description="Secreted protein" evidence="1">
    <location>
        <begin position="28"/>
        <end position="182"/>
    </location>
</feature>
<evidence type="ECO:0000256" key="1">
    <source>
        <dbReference type="SAM" id="SignalP"/>
    </source>
</evidence>
<dbReference type="EMBL" id="REGN01004735">
    <property type="protein sequence ID" value="RNA16314.1"/>
    <property type="molecule type" value="Genomic_DNA"/>
</dbReference>
<dbReference type="Proteomes" id="UP000276133">
    <property type="component" value="Unassembled WGS sequence"/>
</dbReference>
<reference evidence="2 3" key="1">
    <citation type="journal article" date="2018" name="Sci. Rep.">
        <title>Genomic signatures of local adaptation to the degree of environmental predictability in rotifers.</title>
        <authorList>
            <person name="Franch-Gras L."/>
            <person name="Hahn C."/>
            <person name="Garcia-Roger E.M."/>
            <person name="Carmona M.J."/>
            <person name="Serra M."/>
            <person name="Gomez A."/>
        </authorList>
    </citation>
    <scope>NUCLEOTIDE SEQUENCE [LARGE SCALE GENOMIC DNA]</scope>
    <source>
        <strain evidence="2">HYR1</strain>
    </source>
</reference>
<keyword evidence="3" id="KW-1185">Reference proteome</keyword>
<organism evidence="2 3">
    <name type="scientific">Brachionus plicatilis</name>
    <name type="common">Marine rotifer</name>
    <name type="synonym">Brachionus muelleri</name>
    <dbReference type="NCBI Taxonomy" id="10195"/>
    <lineage>
        <taxon>Eukaryota</taxon>
        <taxon>Metazoa</taxon>
        <taxon>Spiralia</taxon>
        <taxon>Gnathifera</taxon>
        <taxon>Rotifera</taxon>
        <taxon>Eurotatoria</taxon>
        <taxon>Monogononta</taxon>
        <taxon>Pseudotrocha</taxon>
        <taxon>Ploima</taxon>
        <taxon>Brachionidae</taxon>
        <taxon>Brachionus</taxon>
    </lineage>
</organism>
<protein>
    <recommendedName>
        <fullName evidence="4">Secreted protein</fullName>
    </recommendedName>
</protein>
<comment type="caution">
    <text evidence="2">The sequence shown here is derived from an EMBL/GenBank/DDBJ whole genome shotgun (WGS) entry which is preliminary data.</text>
</comment>
<gene>
    <name evidence="2" type="ORF">BpHYR1_028185</name>
</gene>
<keyword evidence="1" id="KW-0732">Signal</keyword>
<proteinExistence type="predicted"/>
<feature type="signal peptide" evidence="1">
    <location>
        <begin position="1"/>
        <end position="27"/>
    </location>
</feature>
<dbReference type="AlphaFoldDB" id="A0A3M7QYW8"/>
<name>A0A3M7QYW8_BRAPC</name>
<evidence type="ECO:0000313" key="2">
    <source>
        <dbReference type="EMBL" id="RNA16314.1"/>
    </source>
</evidence>